<organism evidence="2 3">
    <name type="scientific">Oceanicoccus sagamiensis</name>
    <dbReference type="NCBI Taxonomy" id="716816"/>
    <lineage>
        <taxon>Bacteria</taxon>
        <taxon>Pseudomonadati</taxon>
        <taxon>Pseudomonadota</taxon>
        <taxon>Gammaproteobacteria</taxon>
        <taxon>Cellvibrionales</taxon>
        <taxon>Spongiibacteraceae</taxon>
        <taxon>Oceanicoccus</taxon>
    </lineage>
</organism>
<dbReference type="Pfam" id="PF01323">
    <property type="entry name" value="DSBA"/>
    <property type="match status" value="1"/>
</dbReference>
<reference evidence="2 3" key="1">
    <citation type="submission" date="2016-11" db="EMBL/GenBank/DDBJ databases">
        <title>Trade-off between light-utilization and light-protection in marine flavobacteria.</title>
        <authorList>
            <person name="Kumagai Y."/>
        </authorList>
    </citation>
    <scope>NUCLEOTIDE SEQUENCE [LARGE SCALE GENOMIC DNA]</scope>
    <source>
        <strain evidence="2 3">NBRC 107125</strain>
    </source>
</reference>
<protein>
    <submittedName>
        <fullName evidence="2">DsbA family protein</fullName>
    </submittedName>
</protein>
<keyword evidence="3" id="KW-1185">Reference proteome</keyword>
<evidence type="ECO:0000259" key="1">
    <source>
        <dbReference type="Pfam" id="PF01323"/>
    </source>
</evidence>
<dbReference type="KEGG" id="osg:BST96_14185"/>
<evidence type="ECO:0000313" key="2">
    <source>
        <dbReference type="EMBL" id="ARN75162.1"/>
    </source>
</evidence>
<dbReference type="GO" id="GO:0016491">
    <property type="term" value="F:oxidoreductase activity"/>
    <property type="evidence" value="ECO:0007669"/>
    <property type="project" value="InterPro"/>
</dbReference>
<dbReference type="CDD" id="cd03025">
    <property type="entry name" value="DsbA_FrnE_like"/>
    <property type="match status" value="1"/>
</dbReference>
<dbReference type="PANTHER" id="PTHR13887">
    <property type="entry name" value="GLUTATHIONE S-TRANSFERASE KAPPA"/>
    <property type="match status" value="1"/>
</dbReference>
<feature type="domain" description="DSBA-like thioredoxin" evidence="1">
    <location>
        <begin position="10"/>
        <end position="178"/>
    </location>
</feature>
<accession>A0A1X9NFF9</accession>
<proteinExistence type="predicted"/>
<dbReference type="Proteomes" id="UP000193450">
    <property type="component" value="Chromosome"/>
</dbReference>
<name>A0A1X9NFF9_9GAMM</name>
<dbReference type="Gene3D" id="1.10.472.60">
    <property type="entry name" value="putative protein disulfide isomerase domain"/>
    <property type="match status" value="1"/>
</dbReference>
<dbReference type="InterPro" id="IPR001853">
    <property type="entry name" value="DSBA-like_thioredoxin_dom"/>
</dbReference>
<dbReference type="STRING" id="716816.BST96_14185"/>
<sequence length="207" mass="23266">MSVTLYYIHDPMCSWCWGFRPTWDALKQALPGEVSLVNVAGGLARDSDQMMPVEMQQTIEGYWHTIQAQLGTAFNFDFWRLNTPRRSTYMACRAAIVAAQHGLEDAMINAIQQAYYLQAVNPSDIQVLVDLAAGLGVNAEQFHVDLLSAATEAELTRQMALARRLPIDGFPSLVLEIDQQVLSIQRDYLSMEVMLAQIHDAIKQYGR</sequence>
<evidence type="ECO:0000313" key="3">
    <source>
        <dbReference type="Proteomes" id="UP000193450"/>
    </source>
</evidence>
<gene>
    <name evidence="2" type="ORF">BST96_14185</name>
</gene>
<dbReference type="EMBL" id="CP019343">
    <property type="protein sequence ID" value="ARN75162.1"/>
    <property type="molecule type" value="Genomic_DNA"/>
</dbReference>
<dbReference type="InterPro" id="IPR036249">
    <property type="entry name" value="Thioredoxin-like_sf"/>
</dbReference>
<dbReference type="Gene3D" id="3.40.30.10">
    <property type="entry name" value="Glutaredoxin"/>
    <property type="match status" value="1"/>
</dbReference>
<dbReference type="AlphaFoldDB" id="A0A1X9NFF9"/>
<dbReference type="OrthoDB" id="9813770at2"/>
<dbReference type="RefSeq" id="WP_085759334.1">
    <property type="nucleotide sequence ID" value="NZ_CP019343.1"/>
</dbReference>
<dbReference type="SUPFAM" id="SSF52833">
    <property type="entry name" value="Thioredoxin-like"/>
    <property type="match status" value="1"/>
</dbReference>
<dbReference type="PANTHER" id="PTHR13887:SF54">
    <property type="entry name" value="DSBA FAMILY PROTEIN"/>
    <property type="match status" value="1"/>
</dbReference>